<dbReference type="AlphaFoldDB" id="A0A382V072"/>
<gene>
    <name evidence="1" type="ORF">METZ01_LOCUS392737</name>
</gene>
<feature type="non-terminal residue" evidence="1">
    <location>
        <position position="167"/>
    </location>
</feature>
<dbReference type="EMBL" id="UINC01148159">
    <property type="protein sequence ID" value="SVD39883.1"/>
    <property type="molecule type" value="Genomic_DNA"/>
</dbReference>
<protein>
    <submittedName>
        <fullName evidence="1">Uncharacterized protein</fullName>
    </submittedName>
</protein>
<reference evidence="1" key="1">
    <citation type="submission" date="2018-05" db="EMBL/GenBank/DDBJ databases">
        <authorList>
            <person name="Lanie J.A."/>
            <person name="Ng W.-L."/>
            <person name="Kazmierczak K.M."/>
            <person name="Andrzejewski T.M."/>
            <person name="Davidsen T.M."/>
            <person name="Wayne K.J."/>
            <person name="Tettelin H."/>
            <person name="Glass J.I."/>
            <person name="Rusch D."/>
            <person name="Podicherti R."/>
            <person name="Tsui H.-C.T."/>
            <person name="Winkler M.E."/>
        </authorList>
    </citation>
    <scope>NUCLEOTIDE SEQUENCE</scope>
</reference>
<sequence>MENAVDFVWQGLRLEVPEDWNLGRVDGDFEKGYARLDDAEIVRLEIEWRRLKGRGEALRLTELVDRYLANLQKKADKAGASFSVQRQARFLKNKKFLGDREYEVFTWEADFRAYNLAIVLEKGRVVLLRVLARRDESLEEQAEEVFRSLVDQEGEEVYIWSIYGLRF</sequence>
<evidence type="ECO:0000313" key="1">
    <source>
        <dbReference type="EMBL" id="SVD39883.1"/>
    </source>
</evidence>
<name>A0A382V072_9ZZZZ</name>
<organism evidence="1">
    <name type="scientific">marine metagenome</name>
    <dbReference type="NCBI Taxonomy" id="408172"/>
    <lineage>
        <taxon>unclassified sequences</taxon>
        <taxon>metagenomes</taxon>
        <taxon>ecological metagenomes</taxon>
    </lineage>
</organism>
<accession>A0A382V072</accession>
<proteinExistence type="predicted"/>